<evidence type="ECO:0000256" key="2">
    <source>
        <dbReference type="ARBA" id="ARBA00023125"/>
    </source>
</evidence>
<evidence type="ECO:0000259" key="5">
    <source>
        <dbReference type="PROSITE" id="PS01124"/>
    </source>
</evidence>
<feature type="domain" description="HTH araC/xylS-type" evidence="5">
    <location>
        <begin position="133"/>
        <end position="230"/>
    </location>
</feature>
<evidence type="ECO:0000313" key="7">
    <source>
        <dbReference type="Proteomes" id="UP001566476"/>
    </source>
</evidence>
<dbReference type="InterPro" id="IPR050204">
    <property type="entry name" value="AraC_XylS_family_regulators"/>
</dbReference>
<sequence length="247" mass="25469">MDRTGYRERTSSVPGAVVWTSASAGADTGPVLPDGCMDLLWRSDTERLLVAGPDTRPQSGGAGAGVRWTGLRFVPGHAPAVLGVRAEELRDRRVDLADLWGAARVRQLTATVAASAAPGAVLEAVAGAGPACDPALDHVVRALAAGRRVAAVAADLDVSERTLHRRSLAAFGYSPQLLARVLRFRRALAALRAGHPPAEVAAGLGLTDQAHLTREVRRFGGTTPGALQPGSGANRSTDPPSGSSTVA</sequence>
<keyword evidence="2" id="KW-0238">DNA-binding</keyword>
<comment type="caution">
    <text evidence="6">The sequence shown here is derived from an EMBL/GenBank/DDBJ whole genome shotgun (WGS) entry which is preliminary data.</text>
</comment>
<keyword evidence="7" id="KW-1185">Reference proteome</keyword>
<dbReference type="Gene3D" id="1.10.10.60">
    <property type="entry name" value="Homeodomain-like"/>
    <property type="match status" value="1"/>
</dbReference>
<keyword evidence="3" id="KW-0804">Transcription</keyword>
<evidence type="ECO:0000256" key="1">
    <source>
        <dbReference type="ARBA" id="ARBA00023015"/>
    </source>
</evidence>
<feature type="compositionally biased region" description="Polar residues" evidence="4">
    <location>
        <begin position="231"/>
        <end position="247"/>
    </location>
</feature>
<dbReference type="Proteomes" id="UP001566476">
    <property type="component" value="Unassembled WGS sequence"/>
</dbReference>
<dbReference type="InterPro" id="IPR018060">
    <property type="entry name" value="HTH_AraC"/>
</dbReference>
<accession>A0ABV4I1T0</accession>
<protein>
    <submittedName>
        <fullName evidence="6">Helix-turn-helix domain-containing protein</fullName>
    </submittedName>
</protein>
<evidence type="ECO:0000313" key="6">
    <source>
        <dbReference type="EMBL" id="MEZ0491980.1"/>
    </source>
</evidence>
<dbReference type="PANTHER" id="PTHR46796">
    <property type="entry name" value="HTH-TYPE TRANSCRIPTIONAL ACTIVATOR RHAS-RELATED"/>
    <property type="match status" value="1"/>
</dbReference>
<name>A0ABV4I1T0_9ACTN</name>
<evidence type="ECO:0000256" key="4">
    <source>
        <dbReference type="SAM" id="MobiDB-lite"/>
    </source>
</evidence>
<dbReference type="SMART" id="SM00342">
    <property type="entry name" value="HTH_ARAC"/>
    <property type="match status" value="1"/>
</dbReference>
<dbReference type="PANTHER" id="PTHR46796:SF15">
    <property type="entry name" value="BLL1074 PROTEIN"/>
    <property type="match status" value="1"/>
</dbReference>
<gene>
    <name evidence="6" type="ORF">AB2L28_06995</name>
</gene>
<dbReference type="InterPro" id="IPR046532">
    <property type="entry name" value="DUF6597"/>
</dbReference>
<keyword evidence="1" id="KW-0805">Transcription regulation</keyword>
<proteinExistence type="predicted"/>
<dbReference type="RefSeq" id="WP_370718032.1">
    <property type="nucleotide sequence ID" value="NZ_JBGGTQ010000003.1"/>
</dbReference>
<dbReference type="Pfam" id="PF20240">
    <property type="entry name" value="DUF6597"/>
    <property type="match status" value="1"/>
</dbReference>
<feature type="region of interest" description="Disordered" evidence="4">
    <location>
        <begin position="220"/>
        <end position="247"/>
    </location>
</feature>
<reference evidence="6 7" key="1">
    <citation type="submission" date="2024-07" db="EMBL/GenBank/DDBJ databases">
        <authorList>
            <person name="Thanompreechachai J."/>
            <person name="Duangmal K."/>
        </authorList>
    </citation>
    <scope>NUCLEOTIDE SEQUENCE [LARGE SCALE GENOMIC DNA]</scope>
    <source>
        <strain evidence="6 7">TBRC 1896</strain>
    </source>
</reference>
<dbReference type="PROSITE" id="PS01124">
    <property type="entry name" value="HTH_ARAC_FAMILY_2"/>
    <property type="match status" value="1"/>
</dbReference>
<dbReference type="Pfam" id="PF12833">
    <property type="entry name" value="HTH_18"/>
    <property type="match status" value="1"/>
</dbReference>
<evidence type="ECO:0000256" key="3">
    <source>
        <dbReference type="ARBA" id="ARBA00023163"/>
    </source>
</evidence>
<organism evidence="6 7">
    <name type="scientific">Kineococcus mangrovi</name>
    <dbReference type="NCBI Taxonomy" id="1660183"/>
    <lineage>
        <taxon>Bacteria</taxon>
        <taxon>Bacillati</taxon>
        <taxon>Actinomycetota</taxon>
        <taxon>Actinomycetes</taxon>
        <taxon>Kineosporiales</taxon>
        <taxon>Kineosporiaceae</taxon>
        <taxon>Kineococcus</taxon>
    </lineage>
</organism>
<dbReference type="EMBL" id="JBGGTQ010000003">
    <property type="protein sequence ID" value="MEZ0491980.1"/>
    <property type="molecule type" value="Genomic_DNA"/>
</dbReference>